<dbReference type="AlphaFoldDB" id="A0A1D3L4G7"/>
<keyword evidence="2" id="KW-1185">Reference proteome</keyword>
<reference evidence="1 2" key="1">
    <citation type="submission" date="2016-08" db="EMBL/GenBank/DDBJ databases">
        <authorList>
            <person name="Seilhamer J.J."/>
        </authorList>
    </citation>
    <scope>NUCLEOTIDE SEQUENCE [LARGE SCALE GENOMIC DNA]</scope>
    <source>
        <strain evidence="1">Buetzberg</strain>
    </source>
</reference>
<dbReference type="Proteomes" id="UP000094707">
    <property type="component" value="Chromosome I"/>
</dbReference>
<accession>A0A1D3L4G7</accession>
<dbReference type="OrthoDB" id="359091at2157"/>
<dbReference type="KEGG" id="mcub:MCBB_1887"/>
<dbReference type="GeneID" id="30412726"/>
<evidence type="ECO:0000313" key="2">
    <source>
        <dbReference type="Proteomes" id="UP000094707"/>
    </source>
</evidence>
<sequence>MFEGTINIKGKDIPRTLLGTAPFTGIEAAQFGHRAMLYQLDFPEDPERIAGIIRKSYEIGVRGIQLIPKPWTVEAVKMAAETGCKMDIIGTVRPEDPSGDVATLSELGASAMILHPATVDKMDFQAVEEQLQLIKDEGAVSGVSTGFPFQITAMLIDSSLQDLFDIYMIPLNKLGYIMDSEGYGPEDRLKLEALIKKLGKRVIANKTLAAGILQPSEAFDYIKTVDYVDMVSVGIASVAEAEETFRIIASK</sequence>
<protein>
    <submittedName>
        <fullName evidence="1">Uncharacterized protein</fullName>
    </submittedName>
</protein>
<dbReference type="RefSeq" id="WP_071907500.1">
    <property type="nucleotide sequence ID" value="NZ_LT607756.1"/>
</dbReference>
<organism evidence="1 2">
    <name type="scientific">Methanobacterium congolense</name>
    <dbReference type="NCBI Taxonomy" id="118062"/>
    <lineage>
        <taxon>Archaea</taxon>
        <taxon>Methanobacteriati</taxon>
        <taxon>Methanobacteriota</taxon>
        <taxon>Methanomada group</taxon>
        <taxon>Methanobacteria</taxon>
        <taxon>Methanobacteriales</taxon>
        <taxon>Methanobacteriaceae</taxon>
        <taxon>Methanobacterium</taxon>
    </lineage>
</organism>
<proteinExistence type="predicted"/>
<gene>
    <name evidence="1" type="ORF">MCBB_1887</name>
</gene>
<dbReference type="EMBL" id="LT607756">
    <property type="protein sequence ID" value="SCG86436.1"/>
    <property type="molecule type" value="Genomic_DNA"/>
</dbReference>
<name>A0A1D3L4G7_9EURY</name>
<evidence type="ECO:0000313" key="1">
    <source>
        <dbReference type="EMBL" id="SCG86436.1"/>
    </source>
</evidence>